<proteinExistence type="predicted"/>
<dbReference type="CDD" id="cd11614">
    <property type="entry name" value="SAF_CpaB_FlgA_like"/>
    <property type="match status" value="1"/>
</dbReference>
<dbReference type="SMART" id="SM00858">
    <property type="entry name" value="SAF"/>
    <property type="match status" value="1"/>
</dbReference>
<reference evidence="4" key="1">
    <citation type="journal article" date="2019" name="Int. J. Syst. Evol. Microbiol.">
        <title>The Global Catalogue of Microorganisms (GCM) 10K type strain sequencing project: providing services to taxonomists for standard genome sequencing and annotation.</title>
        <authorList>
            <consortium name="The Broad Institute Genomics Platform"/>
            <consortium name="The Broad Institute Genome Sequencing Center for Infectious Disease"/>
            <person name="Wu L."/>
            <person name="Ma J."/>
        </authorList>
    </citation>
    <scope>NUCLEOTIDE SEQUENCE [LARGE SCALE GENOMIC DNA]</scope>
    <source>
        <strain evidence="4">CCUG 53903</strain>
    </source>
</reference>
<gene>
    <name evidence="3" type="ORF">ACFPZ3_42750</name>
</gene>
<keyword evidence="1" id="KW-0732">Signal</keyword>
<dbReference type="RefSeq" id="WP_379520090.1">
    <property type="nucleotide sequence ID" value="NZ_JBHSPA010000055.1"/>
</dbReference>
<feature type="domain" description="SAF" evidence="2">
    <location>
        <begin position="40"/>
        <end position="97"/>
    </location>
</feature>
<feature type="chain" id="PRO_5047421953" evidence="1">
    <location>
        <begin position="38"/>
        <end position="196"/>
    </location>
</feature>
<dbReference type="EMBL" id="JBHSPA010000055">
    <property type="protein sequence ID" value="MFC5830615.1"/>
    <property type="molecule type" value="Genomic_DNA"/>
</dbReference>
<sequence length="196" mass="20256">MIPSWLSRYGRRRRLIAAALAATSVICAFLATRPTTAATPTVLVASRDLSPGPVTPADFHLVALDPPPAGAVRDITPGQTLATPMRRGEPLTDVRLLSSYRLPPGLVAAPVRIADAAAAALIAPGSTITLLAAYQEATHARQIASDTQVLTIPKPPPQSSDDGTLIVLAVTPPQAAELAAAQAQARLSITIKPNSG</sequence>
<keyword evidence="4" id="KW-1185">Reference proteome</keyword>
<evidence type="ECO:0000313" key="3">
    <source>
        <dbReference type="EMBL" id="MFC5830615.1"/>
    </source>
</evidence>
<dbReference type="Pfam" id="PF08666">
    <property type="entry name" value="SAF"/>
    <property type="match status" value="1"/>
</dbReference>
<organism evidence="3 4">
    <name type="scientific">Nonomuraea insulae</name>
    <dbReference type="NCBI Taxonomy" id="1616787"/>
    <lineage>
        <taxon>Bacteria</taxon>
        <taxon>Bacillati</taxon>
        <taxon>Actinomycetota</taxon>
        <taxon>Actinomycetes</taxon>
        <taxon>Streptosporangiales</taxon>
        <taxon>Streptosporangiaceae</taxon>
        <taxon>Nonomuraea</taxon>
    </lineage>
</organism>
<comment type="caution">
    <text evidence="3">The sequence shown here is derived from an EMBL/GenBank/DDBJ whole genome shotgun (WGS) entry which is preliminary data.</text>
</comment>
<evidence type="ECO:0000259" key="2">
    <source>
        <dbReference type="SMART" id="SM00858"/>
    </source>
</evidence>
<dbReference type="InterPro" id="IPR031571">
    <property type="entry name" value="RcpC_dom"/>
</dbReference>
<name>A0ABW1CXT7_9ACTN</name>
<feature type="signal peptide" evidence="1">
    <location>
        <begin position="1"/>
        <end position="37"/>
    </location>
</feature>
<dbReference type="Proteomes" id="UP001596058">
    <property type="component" value="Unassembled WGS sequence"/>
</dbReference>
<evidence type="ECO:0000256" key="1">
    <source>
        <dbReference type="SAM" id="SignalP"/>
    </source>
</evidence>
<protein>
    <submittedName>
        <fullName evidence="3">RcpC/CpaB family pilus assembly protein</fullName>
    </submittedName>
</protein>
<accession>A0ABW1CXT7</accession>
<dbReference type="Pfam" id="PF16976">
    <property type="entry name" value="RcpC"/>
    <property type="match status" value="1"/>
</dbReference>
<evidence type="ECO:0000313" key="4">
    <source>
        <dbReference type="Proteomes" id="UP001596058"/>
    </source>
</evidence>
<dbReference type="InterPro" id="IPR013974">
    <property type="entry name" value="SAF"/>
</dbReference>